<protein>
    <submittedName>
        <fullName evidence="2">NAD(P)-dependent alcohol dehydrogenase</fullName>
    </submittedName>
</protein>
<proteinExistence type="predicted"/>
<dbReference type="Pfam" id="PF08240">
    <property type="entry name" value="ADH_N"/>
    <property type="match status" value="1"/>
</dbReference>
<dbReference type="CDD" id="cd08276">
    <property type="entry name" value="MDR7"/>
    <property type="match status" value="1"/>
</dbReference>
<gene>
    <name evidence="2" type="ORF">C4S77_08985</name>
</gene>
<feature type="domain" description="Enoyl reductase (ER)" evidence="1">
    <location>
        <begin position="11"/>
        <end position="338"/>
    </location>
</feature>
<dbReference type="InterPro" id="IPR013154">
    <property type="entry name" value="ADH-like_N"/>
</dbReference>
<dbReference type="PANTHER" id="PTHR45033:SF2">
    <property type="entry name" value="ZINC-TYPE ALCOHOL DEHYDROGENASE-LIKE PROTEIN C1773.06C"/>
    <property type="match status" value="1"/>
</dbReference>
<dbReference type="Proteomes" id="UP000238042">
    <property type="component" value="Unassembled WGS sequence"/>
</dbReference>
<evidence type="ECO:0000259" key="1">
    <source>
        <dbReference type="SMART" id="SM00829"/>
    </source>
</evidence>
<dbReference type="InterPro" id="IPR020843">
    <property type="entry name" value="ER"/>
</dbReference>
<name>A0A2S8A8T2_9FLAO</name>
<dbReference type="Pfam" id="PF00107">
    <property type="entry name" value="ADH_zinc_N"/>
    <property type="match status" value="1"/>
</dbReference>
<dbReference type="OrthoDB" id="9787435at2"/>
<sequence length="352" mass="38880">MKRWILRKNAKSIDDLIQEEVAIPEPKTGEVRIKNFAVSLNFRDIVVMKGTKGMSITRDIIPCSDGAGEIDALGDGVKNWKVGDKVVTQCYRGWTDGKITANIDLGLGSNEVDGTLAEFFIVKSDQIISAPKTLNYLESSTLPCAGTTAWSAIQGNRPYLFPLQKGEKVLILGTGGVSTMVMAIAVGAGAQVYCTTSQENKIETLKSMGIKDVINYRLDKHWGDTIYKKTQGVDLVVNTVGLAAINSSIRALNFGGRMSMVGAMDDTTEAFTESYLMMRKNNILFGVLTASTEAFKDYIHFLDEKKIKPYIQQIYDFNNAKEAFKTASYSKNLGKIVIRIKSTIKNNIMHQR</sequence>
<accession>A0A2S8A8T2</accession>
<dbReference type="PANTHER" id="PTHR45033">
    <property type="match status" value="1"/>
</dbReference>
<comment type="caution">
    <text evidence="2">The sequence shown here is derived from an EMBL/GenBank/DDBJ whole genome shotgun (WGS) entry which is preliminary data.</text>
</comment>
<dbReference type="Gene3D" id="3.40.50.720">
    <property type="entry name" value="NAD(P)-binding Rossmann-like Domain"/>
    <property type="match status" value="1"/>
</dbReference>
<dbReference type="Gene3D" id="3.90.180.10">
    <property type="entry name" value="Medium-chain alcohol dehydrogenases, catalytic domain"/>
    <property type="match status" value="1"/>
</dbReference>
<keyword evidence="3" id="KW-1185">Reference proteome</keyword>
<dbReference type="InterPro" id="IPR052711">
    <property type="entry name" value="Zinc_ADH-like"/>
</dbReference>
<dbReference type="InterPro" id="IPR011032">
    <property type="entry name" value="GroES-like_sf"/>
</dbReference>
<evidence type="ECO:0000313" key="3">
    <source>
        <dbReference type="Proteomes" id="UP000238042"/>
    </source>
</evidence>
<dbReference type="SUPFAM" id="SSF51735">
    <property type="entry name" value="NAD(P)-binding Rossmann-fold domains"/>
    <property type="match status" value="1"/>
</dbReference>
<dbReference type="SMART" id="SM00829">
    <property type="entry name" value="PKS_ER"/>
    <property type="match status" value="1"/>
</dbReference>
<dbReference type="RefSeq" id="WP_105247258.1">
    <property type="nucleotide sequence ID" value="NZ_PSZM01000043.1"/>
</dbReference>
<dbReference type="EMBL" id="PSZM01000043">
    <property type="protein sequence ID" value="PQL90985.1"/>
    <property type="molecule type" value="Genomic_DNA"/>
</dbReference>
<reference evidence="2 3" key="1">
    <citation type="submission" date="2018-02" db="EMBL/GenBank/DDBJ databases">
        <title>Genome sequences of Apibacter spp., gut symbionts of Asian honey bees.</title>
        <authorList>
            <person name="Kwong W.K."/>
            <person name="Steele M.I."/>
            <person name="Moran N.A."/>
        </authorList>
    </citation>
    <scope>NUCLEOTIDE SEQUENCE [LARGE SCALE GENOMIC DNA]</scope>
    <source>
        <strain evidence="3">wkB301</strain>
    </source>
</reference>
<dbReference type="InterPro" id="IPR036291">
    <property type="entry name" value="NAD(P)-bd_dom_sf"/>
</dbReference>
<organism evidence="2 3">
    <name type="scientific">Apibacter adventoris</name>
    <dbReference type="NCBI Taxonomy" id="1679466"/>
    <lineage>
        <taxon>Bacteria</taxon>
        <taxon>Pseudomonadati</taxon>
        <taxon>Bacteroidota</taxon>
        <taxon>Flavobacteriia</taxon>
        <taxon>Flavobacteriales</taxon>
        <taxon>Weeksellaceae</taxon>
        <taxon>Apibacter</taxon>
    </lineage>
</organism>
<dbReference type="GO" id="GO:0016491">
    <property type="term" value="F:oxidoreductase activity"/>
    <property type="evidence" value="ECO:0007669"/>
    <property type="project" value="InterPro"/>
</dbReference>
<dbReference type="SUPFAM" id="SSF50129">
    <property type="entry name" value="GroES-like"/>
    <property type="match status" value="1"/>
</dbReference>
<dbReference type="AlphaFoldDB" id="A0A2S8A8T2"/>
<dbReference type="InterPro" id="IPR013149">
    <property type="entry name" value="ADH-like_C"/>
</dbReference>
<evidence type="ECO:0000313" key="2">
    <source>
        <dbReference type="EMBL" id="PQL90985.1"/>
    </source>
</evidence>